<organism evidence="1 2">
    <name type="scientific">Pseudaquabacterium terrae</name>
    <dbReference type="NCBI Taxonomy" id="2732868"/>
    <lineage>
        <taxon>Bacteria</taxon>
        <taxon>Pseudomonadati</taxon>
        <taxon>Pseudomonadota</taxon>
        <taxon>Betaproteobacteria</taxon>
        <taxon>Burkholderiales</taxon>
        <taxon>Sphaerotilaceae</taxon>
        <taxon>Pseudaquabacterium</taxon>
    </lineage>
</organism>
<sequence>MIITDDTTRRFISRSRLPKVPRSADRGLRGAIEDLPPLELKAKDAQALVVGSGLVVAAEKVPVQVREDVVNCTLFAQLVATAEVGDPTKVNEWYGAYFRALTNLGWAQSDQQFQKYRFDTSGAVAHQAVLPVVTALLGPQAAALAVLKAAFDGLKEMSENAPWITLFERYSRVEQSAHFQVATAEVGEGGLVQVALVAFDLQAHSELIQVLFFKFNKAKTLLNYSAGRATIYEAALASQREALAQRLAAYRKAYVGQVRLPPLPAP</sequence>
<dbReference type="Proteomes" id="UP000737171">
    <property type="component" value="Unassembled WGS sequence"/>
</dbReference>
<dbReference type="EMBL" id="JABRWJ010000001">
    <property type="protein sequence ID" value="NRF65782.1"/>
    <property type="molecule type" value="Genomic_DNA"/>
</dbReference>
<accession>A0ABX2EAL9</accession>
<evidence type="ECO:0000313" key="1">
    <source>
        <dbReference type="EMBL" id="NRF65782.1"/>
    </source>
</evidence>
<comment type="caution">
    <text evidence="1">The sequence shown here is derived from an EMBL/GenBank/DDBJ whole genome shotgun (WGS) entry which is preliminary data.</text>
</comment>
<evidence type="ECO:0000313" key="2">
    <source>
        <dbReference type="Proteomes" id="UP000737171"/>
    </source>
</evidence>
<name>A0ABX2EAL9_9BURK</name>
<reference evidence="1 2" key="1">
    <citation type="submission" date="2020-05" db="EMBL/GenBank/DDBJ databases">
        <title>Aquincola sp. isolate from soil.</title>
        <authorList>
            <person name="Han J."/>
            <person name="Kim D.-U."/>
        </authorList>
    </citation>
    <scope>NUCLEOTIDE SEQUENCE [LARGE SCALE GENOMIC DNA]</scope>
    <source>
        <strain evidence="1 2">S2</strain>
    </source>
</reference>
<dbReference type="RefSeq" id="WP_173120124.1">
    <property type="nucleotide sequence ID" value="NZ_JABRWJ010000001.1"/>
</dbReference>
<gene>
    <name evidence="1" type="ORF">HLB44_02160</name>
</gene>
<protein>
    <submittedName>
        <fullName evidence="1">Uncharacterized protein</fullName>
    </submittedName>
</protein>
<keyword evidence="2" id="KW-1185">Reference proteome</keyword>
<proteinExistence type="predicted"/>